<protein>
    <submittedName>
        <fullName evidence="1">Uncharacterized protein</fullName>
    </submittedName>
</protein>
<dbReference type="EMBL" id="PIQO01000003">
    <property type="protein sequence ID" value="PKR86111.1"/>
    <property type="molecule type" value="Genomic_DNA"/>
</dbReference>
<dbReference type="RefSeq" id="WP_101353480.1">
    <property type="nucleotide sequence ID" value="NZ_PIQO01000003.1"/>
</dbReference>
<evidence type="ECO:0000313" key="1">
    <source>
        <dbReference type="EMBL" id="PKR86111.1"/>
    </source>
</evidence>
<organism evidence="1 2">
    <name type="scientific">Heyndrickxia camelliae</name>
    <dbReference type="NCBI Taxonomy" id="1707093"/>
    <lineage>
        <taxon>Bacteria</taxon>
        <taxon>Bacillati</taxon>
        <taxon>Bacillota</taxon>
        <taxon>Bacilli</taxon>
        <taxon>Bacillales</taxon>
        <taxon>Bacillaceae</taxon>
        <taxon>Heyndrickxia</taxon>
    </lineage>
</organism>
<dbReference type="AlphaFoldDB" id="A0A2N3LNA0"/>
<keyword evidence="2" id="KW-1185">Reference proteome</keyword>
<evidence type="ECO:0000313" key="2">
    <source>
        <dbReference type="Proteomes" id="UP000233440"/>
    </source>
</evidence>
<proteinExistence type="predicted"/>
<reference evidence="1 2" key="1">
    <citation type="submission" date="2017-11" db="EMBL/GenBank/DDBJ databases">
        <title>Bacillus camelliae sp. nov., isolated from pu'er tea.</title>
        <authorList>
            <person name="Niu L."/>
        </authorList>
    </citation>
    <scope>NUCLEOTIDE SEQUENCE [LARGE SCALE GENOMIC DNA]</scope>
    <source>
        <strain evidence="1 2">7578-1</strain>
    </source>
</reference>
<name>A0A2N3LNA0_9BACI</name>
<comment type="caution">
    <text evidence="1">The sequence shown here is derived from an EMBL/GenBank/DDBJ whole genome shotgun (WGS) entry which is preliminary data.</text>
</comment>
<sequence>MEIKDERPVLEECREGMFNLIRGITKETGDEQKHRYVTDALYRSTIDYLAQMLFVIKTDERFIAEEKKAQAEYMHYEMKKHLKLYGVDIE</sequence>
<gene>
    <name evidence="1" type="ORF">CWO92_06990</name>
</gene>
<dbReference type="Proteomes" id="UP000233440">
    <property type="component" value="Unassembled WGS sequence"/>
</dbReference>
<accession>A0A2N3LNA0</accession>